<dbReference type="AlphaFoldDB" id="A0AAV2NZA5"/>
<dbReference type="EMBL" id="OZ034829">
    <property type="protein sequence ID" value="CAL1685124.1"/>
    <property type="molecule type" value="Genomic_DNA"/>
</dbReference>
<proteinExistence type="predicted"/>
<evidence type="ECO:0000313" key="1">
    <source>
        <dbReference type="EMBL" id="CAL1685124.1"/>
    </source>
</evidence>
<dbReference type="Proteomes" id="UP001497644">
    <property type="component" value="Chromosome 6"/>
</dbReference>
<protein>
    <submittedName>
        <fullName evidence="1">Uncharacterized protein</fullName>
    </submittedName>
</protein>
<reference evidence="1" key="1">
    <citation type="submission" date="2024-04" db="EMBL/GenBank/DDBJ databases">
        <authorList>
            <consortium name="Molecular Ecology Group"/>
        </authorList>
    </citation>
    <scope>NUCLEOTIDE SEQUENCE</scope>
</reference>
<organism evidence="1 2">
    <name type="scientific">Lasius platythorax</name>
    <dbReference type="NCBI Taxonomy" id="488582"/>
    <lineage>
        <taxon>Eukaryota</taxon>
        <taxon>Metazoa</taxon>
        <taxon>Ecdysozoa</taxon>
        <taxon>Arthropoda</taxon>
        <taxon>Hexapoda</taxon>
        <taxon>Insecta</taxon>
        <taxon>Pterygota</taxon>
        <taxon>Neoptera</taxon>
        <taxon>Endopterygota</taxon>
        <taxon>Hymenoptera</taxon>
        <taxon>Apocrita</taxon>
        <taxon>Aculeata</taxon>
        <taxon>Formicoidea</taxon>
        <taxon>Formicidae</taxon>
        <taxon>Formicinae</taxon>
        <taxon>Lasius</taxon>
        <taxon>Lasius</taxon>
    </lineage>
</organism>
<evidence type="ECO:0000313" key="2">
    <source>
        <dbReference type="Proteomes" id="UP001497644"/>
    </source>
</evidence>
<gene>
    <name evidence="1" type="ORF">LPLAT_LOCUS10685</name>
</gene>
<sequence>MMEKNLLMKHLVMLLGYH</sequence>
<keyword evidence="2" id="KW-1185">Reference proteome</keyword>
<name>A0AAV2NZA5_9HYME</name>
<accession>A0AAV2NZA5</accession>